<dbReference type="SUPFAM" id="SSF51556">
    <property type="entry name" value="Metallo-dependent hydrolases"/>
    <property type="match status" value="1"/>
</dbReference>
<dbReference type="InterPro" id="IPR032466">
    <property type="entry name" value="Metal_Hydrolase"/>
</dbReference>
<organism evidence="2 3">
    <name type="scientific">Clavibacter phaseoli</name>
    <dbReference type="NCBI Taxonomy" id="1734031"/>
    <lineage>
        <taxon>Bacteria</taxon>
        <taxon>Bacillati</taxon>
        <taxon>Actinomycetota</taxon>
        <taxon>Actinomycetes</taxon>
        <taxon>Micrococcales</taxon>
        <taxon>Microbacteriaceae</taxon>
        <taxon>Clavibacter</taxon>
    </lineage>
</organism>
<dbReference type="EMBL" id="JADKRP010000001">
    <property type="protein sequence ID" value="MBF4629644.1"/>
    <property type="molecule type" value="Genomic_DNA"/>
</dbReference>
<dbReference type="GO" id="GO:0016810">
    <property type="term" value="F:hydrolase activity, acting on carbon-nitrogen (but not peptide) bonds"/>
    <property type="evidence" value="ECO:0007669"/>
    <property type="project" value="InterPro"/>
</dbReference>
<dbReference type="Gene3D" id="3.20.20.140">
    <property type="entry name" value="Metal-dependent hydrolases"/>
    <property type="match status" value="1"/>
</dbReference>
<reference evidence="2 3" key="1">
    <citation type="submission" date="2020-10" db="EMBL/GenBank/DDBJ databases">
        <title>Draft genome sequences of plant-associated actinobacteria.</title>
        <authorList>
            <person name="Tarlachkov S.V."/>
            <person name="Starodumova I.P."/>
            <person name="Dorofeeva L.V."/>
            <person name="Prisyazhnaya N.V."/>
            <person name="Roubtsova T.V."/>
            <person name="Chizhov V.N."/>
            <person name="Nadler S.A."/>
            <person name="Subbotin S.A."/>
            <person name="Evtushenko L.I."/>
        </authorList>
    </citation>
    <scope>NUCLEOTIDE SEQUENCE [LARGE SCALE GENOMIC DNA]</scope>
    <source>
        <strain evidence="2 3">VKM Ac-2886</strain>
    </source>
</reference>
<sequence>MTTTTTLRGVRLADHDAPCDLRIDDGTITAITPAGSAPPAGDAVDADGRWLMPGLWDAHVHFTQWVTRRSRVDLAETDSARAAAAAMRDAFEYRTDDILVGYGFRDALWPDAPTRRALDDIAPDRPLVLISGDLHCGWMNTRALRLLGIDHLPDDGMLRETEWIGALSRLDGDRLPDTAAFREAADAAARRGVVGIVEFENADNVADWPARVAAGVDALRVETSVWPDRLDHAIAQGLRTGTPLEPTGLITMGRLKIVVDGSLNTRTAYCWDPYPDTPVGDPHRCGLLSVPPDQVDELLIRARDAGLHPAVHAIGDRANTAVIDAFERLQIAGTIEHAQLVARSDLHRFGRLGLTASVQPEHAMDDRDVADRYWAGRTDRAFAFASLHAGGATLTLGSDAPVSPLDPWHAIAAATTRRRDGRDAWHPDERISPALAVSASTRGTTIRVGAPADLVLVETDPVTTDPDALRTMPVALTLLGGRTTWTTL</sequence>
<proteinExistence type="predicted"/>
<keyword evidence="2" id="KW-0378">Hydrolase</keyword>
<dbReference type="Pfam" id="PF07969">
    <property type="entry name" value="Amidohydro_3"/>
    <property type="match status" value="1"/>
</dbReference>
<feature type="domain" description="Amidohydrolase 3" evidence="1">
    <location>
        <begin position="43"/>
        <end position="483"/>
    </location>
</feature>
<dbReference type="InterPro" id="IPR011059">
    <property type="entry name" value="Metal-dep_hydrolase_composite"/>
</dbReference>
<dbReference type="InterPro" id="IPR013108">
    <property type="entry name" value="Amidohydro_3"/>
</dbReference>
<dbReference type="PANTHER" id="PTHR22642">
    <property type="entry name" value="IMIDAZOLONEPROPIONASE"/>
    <property type="match status" value="1"/>
</dbReference>
<dbReference type="PANTHER" id="PTHR22642:SF2">
    <property type="entry name" value="PROTEIN LONG AFTER FAR-RED 3"/>
    <property type="match status" value="1"/>
</dbReference>
<evidence type="ECO:0000313" key="3">
    <source>
        <dbReference type="Proteomes" id="UP000634579"/>
    </source>
</evidence>
<dbReference type="Proteomes" id="UP000634579">
    <property type="component" value="Unassembled WGS sequence"/>
</dbReference>
<dbReference type="Gene3D" id="2.30.40.10">
    <property type="entry name" value="Urease, subunit C, domain 1"/>
    <property type="match status" value="1"/>
</dbReference>
<evidence type="ECO:0000259" key="1">
    <source>
        <dbReference type="Pfam" id="PF07969"/>
    </source>
</evidence>
<dbReference type="SUPFAM" id="SSF51338">
    <property type="entry name" value="Composite domain of metallo-dependent hydrolases"/>
    <property type="match status" value="1"/>
</dbReference>
<comment type="caution">
    <text evidence="2">The sequence shown here is derived from an EMBL/GenBank/DDBJ whole genome shotgun (WGS) entry which is preliminary data.</text>
</comment>
<dbReference type="AlphaFoldDB" id="A0A8I0VFM7"/>
<protein>
    <submittedName>
        <fullName evidence="2">Amidohydrolase family protein</fullName>
    </submittedName>
</protein>
<accession>A0A8I0VFM7</accession>
<name>A0A8I0VFM7_9MICO</name>
<dbReference type="RefSeq" id="WP_194673946.1">
    <property type="nucleotide sequence ID" value="NZ_JADKRP010000001.1"/>
</dbReference>
<evidence type="ECO:0000313" key="2">
    <source>
        <dbReference type="EMBL" id="MBF4629644.1"/>
    </source>
</evidence>
<dbReference type="Gene3D" id="3.10.310.70">
    <property type="match status" value="1"/>
</dbReference>
<keyword evidence="3" id="KW-1185">Reference proteome</keyword>
<gene>
    <name evidence="2" type="ORF">ITJ42_00250</name>
</gene>